<name>A0A2T7T553_9ACTN</name>
<protein>
    <recommendedName>
        <fullName evidence="2">Thioesterase domain-containing protein</fullName>
    </recommendedName>
</protein>
<proteinExistence type="inferred from homology"/>
<organism evidence="3 4">
    <name type="scientific">Streptomyces scopuliridis RB72</name>
    <dbReference type="NCBI Taxonomy" id="1440053"/>
    <lineage>
        <taxon>Bacteria</taxon>
        <taxon>Bacillati</taxon>
        <taxon>Actinomycetota</taxon>
        <taxon>Actinomycetes</taxon>
        <taxon>Kitasatosporales</taxon>
        <taxon>Streptomycetaceae</taxon>
        <taxon>Streptomyces</taxon>
    </lineage>
</organism>
<dbReference type="RefSeq" id="WP_051745389.1">
    <property type="nucleotide sequence ID" value="NZ_AZSP01000219.1"/>
</dbReference>
<comment type="caution">
    <text evidence="3">The sequence shown here is derived from an EMBL/GenBank/DDBJ whole genome shotgun (WGS) entry which is preliminary data.</text>
</comment>
<dbReference type="InterPro" id="IPR012223">
    <property type="entry name" value="TEII"/>
</dbReference>
<dbReference type="InterPro" id="IPR001031">
    <property type="entry name" value="Thioesterase"/>
</dbReference>
<feature type="domain" description="Thioesterase" evidence="2">
    <location>
        <begin position="33"/>
        <end position="257"/>
    </location>
</feature>
<dbReference type="AlphaFoldDB" id="A0A2T7T553"/>
<gene>
    <name evidence="3" type="ORF">Y717_35310</name>
</gene>
<keyword evidence="4" id="KW-1185">Reference proteome</keyword>
<dbReference type="PANTHER" id="PTHR11487:SF0">
    <property type="entry name" value="S-ACYL FATTY ACID SYNTHASE THIOESTERASE, MEDIUM CHAIN"/>
    <property type="match status" value="1"/>
</dbReference>
<dbReference type="SUPFAM" id="SSF53474">
    <property type="entry name" value="alpha/beta-Hydrolases"/>
    <property type="match status" value="1"/>
</dbReference>
<sequence length="271" mass="29946">MERVAPAGGTSRRRAPRTDWCVRWAATDDAPVRLFCLPHTGGGAALYRDWAERLAPSVDVVSIRLPGRENRFREAPYRRLDELVEALVRAVEPLLDRPHAWFGHSMGALIGYELCRKLRDLGLREPERLLVSGRRAPHLPSRQPQVHDAPVGDLVAHLKELNGTPAEVLQSTAALSALLPMVRADFAVSETYRWRPERPLDCPVLVLGGLDDALANPGELAGWREHSTAGCTVRMFDGGHFYLHEEAQEQVLAALTAELPTLGAALTGRQQ</sequence>
<accession>A0A2T7T553</accession>
<dbReference type="InterPro" id="IPR029058">
    <property type="entry name" value="AB_hydrolase_fold"/>
</dbReference>
<dbReference type="Gene3D" id="3.40.50.1820">
    <property type="entry name" value="alpha/beta hydrolase"/>
    <property type="match status" value="1"/>
</dbReference>
<evidence type="ECO:0000259" key="2">
    <source>
        <dbReference type="Pfam" id="PF00975"/>
    </source>
</evidence>
<evidence type="ECO:0000313" key="4">
    <source>
        <dbReference type="Proteomes" id="UP000245992"/>
    </source>
</evidence>
<dbReference type="GO" id="GO:0008610">
    <property type="term" value="P:lipid biosynthetic process"/>
    <property type="evidence" value="ECO:0007669"/>
    <property type="project" value="TreeGrafter"/>
</dbReference>
<dbReference type="EMBL" id="AZSP01000219">
    <property type="protein sequence ID" value="PVE10295.1"/>
    <property type="molecule type" value="Genomic_DNA"/>
</dbReference>
<dbReference type="Pfam" id="PF00975">
    <property type="entry name" value="Thioesterase"/>
    <property type="match status" value="1"/>
</dbReference>
<dbReference type="PANTHER" id="PTHR11487">
    <property type="entry name" value="THIOESTERASE"/>
    <property type="match status" value="1"/>
</dbReference>
<reference evidence="3 4" key="1">
    <citation type="submission" date="2013-12" db="EMBL/GenBank/DDBJ databases">
        <title>Annotated genome of Streptomyces scopuliridis.</title>
        <authorList>
            <person name="Olson J.B."/>
        </authorList>
    </citation>
    <scope>NUCLEOTIDE SEQUENCE [LARGE SCALE GENOMIC DNA]</scope>
    <source>
        <strain evidence="3 4">RB72</strain>
    </source>
</reference>
<dbReference type="Proteomes" id="UP000245992">
    <property type="component" value="Unassembled WGS sequence"/>
</dbReference>
<comment type="similarity">
    <text evidence="1">Belongs to the thioesterase family.</text>
</comment>
<dbReference type="STRING" id="1440053.GCA_000718095_00535"/>
<evidence type="ECO:0000256" key="1">
    <source>
        <dbReference type="ARBA" id="ARBA00007169"/>
    </source>
</evidence>
<evidence type="ECO:0000313" key="3">
    <source>
        <dbReference type="EMBL" id="PVE10295.1"/>
    </source>
</evidence>